<name>A0A8H5B0D2_9AGAR</name>
<organism evidence="2 3">
    <name type="scientific">Psilocybe cf. subviscida</name>
    <dbReference type="NCBI Taxonomy" id="2480587"/>
    <lineage>
        <taxon>Eukaryota</taxon>
        <taxon>Fungi</taxon>
        <taxon>Dikarya</taxon>
        <taxon>Basidiomycota</taxon>
        <taxon>Agaricomycotina</taxon>
        <taxon>Agaricomycetes</taxon>
        <taxon>Agaricomycetidae</taxon>
        <taxon>Agaricales</taxon>
        <taxon>Agaricineae</taxon>
        <taxon>Strophariaceae</taxon>
        <taxon>Psilocybe</taxon>
    </lineage>
</organism>
<keyword evidence="3" id="KW-1185">Reference proteome</keyword>
<accession>A0A8H5B0D2</accession>
<dbReference type="Gene3D" id="3.90.1200.10">
    <property type="match status" value="1"/>
</dbReference>
<reference evidence="2 3" key="1">
    <citation type="journal article" date="2020" name="ISME J.">
        <title>Uncovering the hidden diversity of litter-decomposition mechanisms in mushroom-forming fungi.</title>
        <authorList>
            <person name="Floudas D."/>
            <person name="Bentzer J."/>
            <person name="Ahren D."/>
            <person name="Johansson T."/>
            <person name="Persson P."/>
            <person name="Tunlid A."/>
        </authorList>
    </citation>
    <scope>NUCLEOTIDE SEQUENCE [LARGE SCALE GENOMIC DNA]</scope>
    <source>
        <strain evidence="2 3">CBS 101986</strain>
    </source>
</reference>
<evidence type="ECO:0000313" key="3">
    <source>
        <dbReference type="Proteomes" id="UP000567179"/>
    </source>
</evidence>
<dbReference type="InterPro" id="IPR002575">
    <property type="entry name" value="Aminoglycoside_PTrfase"/>
</dbReference>
<feature type="domain" description="Aminoglycoside phosphotransferase" evidence="1">
    <location>
        <begin position="104"/>
        <end position="270"/>
    </location>
</feature>
<dbReference type="InterPro" id="IPR051678">
    <property type="entry name" value="AGP_Transferase"/>
</dbReference>
<dbReference type="OrthoDB" id="4177236at2759"/>
<proteinExistence type="predicted"/>
<dbReference type="PANTHER" id="PTHR21310:SF39">
    <property type="entry name" value="AMINOGLYCOSIDE PHOSPHOTRANSFERASE DOMAIN-CONTAINING PROTEIN"/>
    <property type="match status" value="1"/>
</dbReference>
<dbReference type="InterPro" id="IPR011009">
    <property type="entry name" value="Kinase-like_dom_sf"/>
</dbReference>
<dbReference type="Proteomes" id="UP000567179">
    <property type="component" value="Unassembled WGS sequence"/>
</dbReference>
<sequence length="273" mass="31210">MADAADNLVLVLCPETTPIINLQASASFMELDGYIANMEDKTQLSEVDELCDQEILELFEDRVSIDSTAYRRVPQLTRTAMKWAQDMDLEEDPTEASEAIVLNLLIAKTKIPVPRARRLVTYEMDNVIVMDYIKGQTLDKIWLTMSVWKEIRIAFILRRYIRQLHRLEAPPGAPPGPLSSDATKPRKCDCSSIFGDVKSCREPFASYAEFSTFWNDRHRIGLNDREIPTDDPLRKELFDDTSPLVLSHMDLNPCNMILGEDGRLWIIDWAWAG</sequence>
<evidence type="ECO:0000259" key="1">
    <source>
        <dbReference type="Pfam" id="PF01636"/>
    </source>
</evidence>
<evidence type="ECO:0000313" key="2">
    <source>
        <dbReference type="EMBL" id="KAF5314280.1"/>
    </source>
</evidence>
<dbReference type="AlphaFoldDB" id="A0A8H5B0D2"/>
<protein>
    <recommendedName>
        <fullName evidence="1">Aminoglycoside phosphotransferase domain-containing protein</fullName>
    </recommendedName>
</protein>
<gene>
    <name evidence="2" type="ORF">D9619_011843</name>
</gene>
<comment type="caution">
    <text evidence="2">The sequence shown here is derived from an EMBL/GenBank/DDBJ whole genome shotgun (WGS) entry which is preliminary data.</text>
</comment>
<dbReference type="Pfam" id="PF01636">
    <property type="entry name" value="APH"/>
    <property type="match status" value="1"/>
</dbReference>
<dbReference type="SUPFAM" id="SSF56112">
    <property type="entry name" value="Protein kinase-like (PK-like)"/>
    <property type="match status" value="1"/>
</dbReference>
<dbReference type="PANTHER" id="PTHR21310">
    <property type="entry name" value="AMINOGLYCOSIDE PHOSPHOTRANSFERASE-RELATED-RELATED"/>
    <property type="match status" value="1"/>
</dbReference>
<dbReference type="EMBL" id="JAACJJ010000044">
    <property type="protein sequence ID" value="KAF5314280.1"/>
    <property type="molecule type" value="Genomic_DNA"/>
</dbReference>